<evidence type="ECO:0000256" key="1">
    <source>
        <dbReference type="ARBA" id="ARBA00000799"/>
    </source>
</evidence>
<name>A0A371JWA8_9FLAO</name>
<evidence type="ECO:0000256" key="4">
    <source>
        <dbReference type="ARBA" id="ARBA00023235"/>
    </source>
</evidence>
<accession>A0A371JWA8</accession>
<dbReference type="InterPro" id="IPR005801">
    <property type="entry name" value="ADC_synthase"/>
</dbReference>
<sequence>MDTHLKRKLPIAVFRKPKESQLTAVFQFGEDLFRTADFQEKGFVFAPFHSEENAVLIKPDELHKVQVPSILPTQKGELKINDIDKEVHINLVKKGIEEISTGNLKKVILSRRVDYSSSKKPVEVLQKLLANYPNAYCYLFYHPKVGMWCGATPETLVHIKNGNLSTMSLAATLPYTANTKPEWGPKEIEEQKMVSDYIREKLEHTVANFEIGKTESVRAGNLWHLKSEVKGNLPANADIKKIIMALHPTPAVCGIPTQKAKEFIKKNEGYDRSFYTGFLGEINLNSPGEISLFVNLRCMELSEGTASIYVGGGITAESNPESEWIEIQNKSLTMLNIL</sequence>
<evidence type="ECO:0000256" key="2">
    <source>
        <dbReference type="ARBA" id="ARBA00005297"/>
    </source>
</evidence>
<dbReference type="InterPro" id="IPR015890">
    <property type="entry name" value="Chorismate_C"/>
</dbReference>
<evidence type="ECO:0000313" key="7">
    <source>
        <dbReference type="EMBL" id="RDY62065.1"/>
    </source>
</evidence>
<proteinExistence type="inferred from homology"/>
<dbReference type="Proteomes" id="UP000261828">
    <property type="component" value="Unassembled WGS sequence"/>
</dbReference>
<evidence type="ECO:0000256" key="5">
    <source>
        <dbReference type="ARBA" id="ARBA00041564"/>
    </source>
</evidence>
<reference evidence="7 8" key="1">
    <citation type="submission" date="2018-08" db="EMBL/GenBank/DDBJ databases">
        <title>Muricauda nanhaiensis sp. nov., isolated from seawater of the South China Sea.</title>
        <authorList>
            <person name="Dang Y."/>
        </authorList>
    </citation>
    <scope>NUCLEOTIDE SEQUENCE [LARGE SCALE GENOMIC DNA]</scope>
    <source>
        <strain evidence="7 8">SM1704</strain>
    </source>
</reference>
<keyword evidence="8" id="KW-1185">Reference proteome</keyword>
<dbReference type="PANTHER" id="PTHR42839:SF2">
    <property type="entry name" value="ISOCHORISMATE SYNTHASE ENTC"/>
    <property type="match status" value="1"/>
</dbReference>
<organism evidence="7 8">
    <name type="scientific">Flagellimonas nanhaiensis</name>
    <dbReference type="NCBI Taxonomy" id="2292706"/>
    <lineage>
        <taxon>Bacteria</taxon>
        <taxon>Pseudomonadati</taxon>
        <taxon>Bacteroidota</taxon>
        <taxon>Flavobacteriia</taxon>
        <taxon>Flavobacteriales</taxon>
        <taxon>Flavobacteriaceae</taxon>
        <taxon>Flagellimonas</taxon>
    </lineage>
</organism>
<dbReference type="InterPro" id="IPR004561">
    <property type="entry name" value="IsoChor_synthase"/>
</dbReference>
<dbReference type="SUPFAM" id="SSF56322">
    <property type="entry name" value="ADC synthase"/>
    <property type="match status" value="1"/>
</dbReference>
<evidence type="ECO:0000256" key="3">
    <source>
        <dbReference type="ARBA" id="ARBA00012824"/>
    </source>
</evidence>
<dbReference type="NCBIfam" id="TIGR00543">
    <property type="entry name" value="isochor_syn"/>
    <property type="match status" value="1"/>
</dbReference>
<dbReference type="Pfam" id="PF00425">
    <property type="entry name" value="Chorismate_bind"/>
    <property type="match status" value="1"/>
</dbReference>
<comment type="catalytic activity">
    <reaction evidence="1">
        <text>chorismate = isochorismate</text>
        <dbReference type="Rhea" id="RHEA:18985"/>
        <dbReference type="ChEBI" id="CHEBI:29748"/>
        <dbReference type="ChEBI" id="CHEBI:29780"/>
        <dbReference type="EC" id="5.4.4.2"/>
    </reaction>
</comment>
<dbReference type="PANTHER" id="PTHR42839">
    <property type="entry name" value="ISOCHORISMATE SYNTHASE ENTC"/>
    <property type="match status" value="1"/>
</dbReference>
<protein>
    <recommendedName>
        <fullName evidence="3">isochorismate synthase</fullName>
        <ecNumber evidence="3">5.4.4.2</ecNumber>
    </recommendedName>
    <alternativeName>
        <fullName evidence="5">Isochorismate mutase</fullName>
    </alternativeName>
</protein>
<feature type="domain" description="Chorismate-utilising enzyme C-terminal" evidence="6">
    <location>
        <begin position="85"/>
        <end position="330"/>
    </location>
</feature>
<comment type="similarity">
    <text evidence="2">Belongs to the isochorismate synthase family.</text>
</comment>
<gene>
    <name evidence="7" type="ORF">DX873_06285</name>
</gene>
<evidence type="ECO:0000259" key="6">
    <source>
        <dbReference type="Pfam" id="PF00425"/>
    </source>
</evidence>
<evidence type="ECO:0000313" key="8">
    <source>
        <dbReference type="Proteomes" id="UP000261828"/>
    </source>
</evidence>
<keyword evidence="4 7" id="KW-0413">Isomerase</keyword>
<dbReference type="EC" id="5.4.4.2" evidence="3"/>
<dbReference type="OrthoDB" id="9806579at2"/>
<dbReference type="EMBL" id="QTJX01000001">
    <property type="protein sequence ID" value="RDY62065.1"/>
    <property type="molecule type" value="Genomic_DNA"/>
</dbReference>
<dbReference type="AlphaFoldDB" id="A0A371JWA8"/>
<dbReference type="GO" id="GO:0008909">
    <property type="term" value="F:isochorismate synthase activity"/>
    <property type="evidence" value="ECO:0007669"/>
    <property type="project" value="UniProtKB-EC"/>
</dbReference>
<dbReference type="Gene3D" id="3.60.120.10">
    <property type="entry name" value="Anthranilate synthase"/>
    <property type="match status" value="1"/>
</dbReference>
<comment type="caution">
    <text evidence="7">The sequence shown here is derived from an EMBL/GenBank/DDBJ whole genome shotgun (WGS) entry which is preliminary data.</text>
</comment>